<dbReference type="AlphaFoldDB" id="A0A543L0I3"/>
<dbReference type="RefSeq" id="WP_141920055.1">
    <property type="nucleotide sequence ID" value="NZ_VFPS01000001.1"/>
</dbReference>
<dbReference type="Proteomes" id="UP000319804">
    <property type="component" value="Unassembled WGS sequence"/>
</dbReference>
<accession>A0A543L0I3</accession>
<keyword evidence="2" id="KW-1185">Reference proteome</keyword>
<dbReference type="EMBL" id="VFPS01000001">
    <property type="protein sequence ID" value="TQN00836.1"/>
    <property type="molecule type" value="Genomic_DNA"/>
</dbReference>
<protein>
    <submittedName>
        <fullName evidence="1">Uncharacterized protein</fullName>
    </submittedName>
</protein>
<reference evidence="1 2" key="1">
    <citation type="submission" date="2019-06" db="EMBL/GenBank/DDBJ databases">
        <title>Sequencing the genomes of 1000 actinobacteria strains.</title>
        <authorList>
            <person name="Klenk H.-P."/>
        </authorList>
    </citation>
    <scope>NUCLEOTIDE SEQUENCE [LARGE SCALE GENOMIC DNA]</scope>
    <source>
        <strain evidence="1 2">DSM 20427</strain>
    </source>
</reference>
<name>A0A543L0I3_9MICO</name>
<gene>
    <name evidence="1" type="ORF">FHX68_0959</name>
</gene>
<organism evidence="1 2">
    <name type="scientific">Microbacterium lacticum</name>
    <dbReference type="NCBI Taxonomy" id="33885"/>
    <lineage>
        <taxon>Bacteria</taxon>
        <taxon>Bacillati</taxon>
        <taxon>Actinomycetota</taxon>
        <taxon>Actinomycetes</taxon>
        <taxon>Micrococcales</taxon>
        <taxon>Microbacteriaceae</taxon>
        <taxon>Microbacterium</taxon>
    </lineage>
</organism>
<evidence type="ECO:0000313" key="1">
    <source>
        <dbReference type="EMBL" id="TQN00836.1"/>
    </source>
</evidence>
<proteinExistence type="predicted"/>
<evidence type="ECO:0000313" key="2">
    <source>
        <dbReference type="Proteomes" id="UP000319804"/>
    </source>
</evidence>
<comment type="caution">
    <text evidence="1">The sequence shown here is derived from an EMBL/GenBank/DDBJ whole genome shotgun (WGS) entry which is preliminary data.</text>
</comment>
<sequence>MVTLVPRAGLQPTTAQIPAGAATHLIVEHLGDLLVRADAVLTRERFTDDTFTKTDSYRLPTQETLRDTENRVRADLARFADRFSDQTDLINRFTETIELTQAPDHGLEALGTAYRTALAAFRDGFEPTSSAARAHAIFTDDGLDVSIRIDHERYARPEQDFLAAASALIAYRRDGEDNLTIDERIAVRAAYWLLDQGVHIPGPYPIWGTSGFRDVQTYASITDPGEGHLAGTTRYPGYLHGVIVHVEHLERGVSRSREELEPYRIPSPRTVARVRLHTAEAAPTSSYIGRPLLDGTVEDSLIKTSRTFAAAASSLLSDGLAEVKFSVERLTATEAIRLLSALAREVRRDRHAQVLSAAFNINTPILDDREETIRARREVIRATTAEEIGLLGIEIAAQAGLDKVTWDGTADTYPSRCITDQLGGPLALTLVHRAHEKGLLTYFSAGFRFDNIPDAVVTAVDGIGIGGAQILRFMDKRTGNHGPFLPDNIHRILAIRDEAADSPAGRAARLLARLDRLHYEGTLTSADEPKRAALFEALRAGDLPGAERITNGLDVLTSTVVDSVDGGFASDAEVVPV</sequence>